<protein>
    <submittedName>
        <fullName evidence="2">Uncharacterized protein</fullName>
    </submittedName>
</protein>
<proteinExistence type="predicted"/>
<gene>
    <name evidence="2" type="ORF">ACFFGN_35175</name>
</gene>
<keyword evidence="3" id="KW-1185">Reference proteome</keyword>
<keyword evidence="1" id="KW-0732">Signal</keyword>
<name>A0ABV6R0J4_9ACTN</name>
<organism evidence="2 3">
    <name type="scientific">Kribbella deserti</name>
    <dbReference type="NCBI Taxonomy" id="1926257"/>
    <lineage>
        <taxon>Bacteria</taxon>
        <taxon>Bacillati</taxon>
        <taxon>Actinomycetota</taxon>
        <taxon>Actinomycetes</taxon>
        <taxon>Propionibacteriales</taxon>
        <taxon>Kribbellaceae</taxon>
        <taxon>Kribbella</taxon>
    </lineage>
</organism>
<accession>A0ABV6R0J4</accession>
<feature type="signal peptide" evidence="1">
    <location>
        <begin position="1"/>
        <end position="29"/>
    </location>
</feature>
<dbReference type="RefSeq" id="WP_380057310.1">
    <property type="nucleotide sequence ID" value="NZ_JBHLTC010000052.1"/>
</dbReference>
<evidence type="ECO:0000313" key="2">
    <source>
        <dbReference type="EMBL" id="MFC0629362.1"/>
    </source>
</evidence>
<reference evidence="2 3" key="1">
    <citation type="submission" date="2024-09" db="EMBL/GenBank/DDBJ databases">
        <authorList>
            <person name="Sun Q."/>
            <person name="Mori K."/>
        </authorList>
    </citation>
    <scope>NUCLEOTIDE SEQUENCE [LARGE SCALE GENOMIC DNA]</scope>
    <source>
        <strain evidence="2 3">CGMCC 1.15906</strain>
    </source>
</reference>
<sequence length="352" mass="36715">MHRSVRHVRILACIALLAAFFGFVRPAQAAVPDAKAWVLWNQTSGATVGFGTWPANTTVTPIGVARYQVRFPGQAAPGGVVHVTAVHDAPHWCQAETWFPSGADEIAIIRCYRVGGALDPSSFSAFFTRSSGPSASGPYGYVDSQASGALVSSYNSVGAANVSTPTGVGSWHVRFPGLVTGGPLDGSLQATAVNNVTGARCKVGGWSSNAGGQDVKVACFNSAGAPFNTRFTLTYQHKVSLYGATMPPKYHGYLLNQPPLGPATTNFNSVFGFGANTIMASGPGLSMVTFRGIGFPQNTVQVTAYANGSSFCGLSTAWNNFTPDLIVRNVNCFTNAGAPINTGFTISTSSIL</sequence>
<dbReference type="Proteomes" id="UP001589890">
    <property type="component" value="Unassembled WGS sequence"/>
</dbReference>
<comment type="caution">
    <text evidence="2">The sequence shown here is derived from an EMBL/GenBank/DDBJ whole genome shotgun (WGS) entry which is preliminary data.</text>
</comment>
<feature type="chain" id="PRO_5046555540" evidence="1">
    <location>
        <begin position="30"/>
        <end position="352"/>
    </location>
</feature>
<evidence type="ECO:0000313" key="3">
    <source>
        <dbReference type="Proteomes" id="UP001589890"/>
    </source>
</evidence>
<dbReference type="EMBL" id="JBHLTC010000052">
    <property type="protein sequence ID" value="MFC0629362.1"/>
    <property type="molecule type" value="Genomic_DNA"/>
</dbReference>
<evidence type="ECO:0000256" key="1">
    <source>
        <dbReference type="SAM" id="SignalP"/>
    </source>
</evidence>